<name>A0AAD1NVR4_9ACTN</name>
<proteinExistence type="predicted"/>
<evidence type="ECO:0000313" key="1">
    <source>
        <dbReference type="EMBL" id="BCY25415.1"/>
    </source>
</evidence>
<evidence type="ECO:0000313" key="2">
    <source>
        <dbReference type="Proteomes" id="UP000825072"/>
    </source>
</evidence>
<accession>A0AAD1NVR4</accession>
<reference evidence="1" key="1">
    <citation type="submission" date="2021-06" db="EMBL/GenBank/DDBJ databases">
        <title>Genome sequence of Cutibacterium modestum strain KB17-24694.</title>
        <authorList>
            <person name="Dekio I."/>
            <person name="Asahina A."/>
            <person name="Nishida M."/>
        </authorList>
    </citation>
    <scope>NUCLEOTIDE SEQUENCE</scope>
    <source>
        <strain evidence="1">KB17-24694</strain>
    </source>
</reference>
<protein>
    <submittedName>
        <fullName evidence="1">Uncharacterized protein</fullName>
    </submittedName>
</protein>
<sequence>MHENGGTAKQRAVDKIEMAGNPARISGTPPVVLLLDIKALLESDVGASLVATVGVNGSLQFAGGTRGAGDEQWILKST</sequence>
<dbReference type="Proteomes" id="UP000825072">
    <property type="component" value="Chromosome 1"/>
</dbReference>
<gene>
    <name evidence="1" type="ORF">KB1_14050</name>
</gene>
<dbReference type="EMBL" id="AP024747">
    <property type="protein sequence ID" value="BCY25415.1"/>
    <property type="molecule type" value="Genomic_DNA"/>
</dbReference>
<dbReference type="AlphaFoldDB" id="A0AAD1NVR4"/>
<organism evidence="1 2">
    <name type="scientific">Cutibacterium modestum</name>
    <dbReference type="NCBI Taxonomy" id="2559073"/>
    <lineage>
        <taxon>Bacteria</taxon>
        <taxon>Bacillati</taxon>
        <taxon>Actinomycetota</taxon>
        <taxon>Actinomycetes</taxon>
        <taxon>Propionibacteriales</taxon>
        <taxon>Propionibacteriaceae</taxon>
        <taxon>Cutibacterium</taxon>
    </lineage>
</organism>